<organism evidence="2 3">
    <name type="scientific">Bifidobacterium amazonense</name>
    <dbReference type="NCBI Taxonomy" id="2809027"/>
    <lineage>
        <taxon>Bacteria</taxon>
        <taxon>Bacillati</taxon>
        <taxon>Actinomycetota</taxon>
        <taxon>Actinomycetes</taxon>
        <taxon>Bifidobacteriales</taxon>
        <taxon>Bifidobacteriaceae</taxon>
        <taxon>Bifidobacterium</taxon>
    </lineage>
</organism>
<proteinExistence type="predicted"/>
<evidence type="ECO:0000313" key="2">
    <source>
        <dbReference type="EMBL" id="MCH9276287.1"/>
    </source>
</evidence>
<comment type="caution">
    <text evidence="2">The sequence shown here is derived from an EMBL/GenBank/DDBJ whole genome shotgun (WGS) entry which is preliminary data.</text>
</comment>
<dbReference type="RefSeq" id="WP_241513983.1">
    <property type="nucleotide sequence ID" value="NZ_JAFEJT020000033.1"/>
</dbReference>
<evidence type="ECO:0000313" key="3">
    <source>
        <dbReference type="Proteomes" id="UP000710815"/>
    </source>
</evidence>
<keyword evidence="1" id="KW-0732">Signal</keyword>
<dbReference type="EMBL" id="JAFEJT020000033">
    <property type="protein sequence ID" value="MCH9276287.1"/>
    <property type="molecule type" value="Genomic_DNA"/>
</dbReference>
<reference evidence="2 3" key="2">
    <citation type="journal article" date="2021" name="Syst. Appl. Microbiol.">
        <title>Phylogenetic classification of ten novel species belonging to the genus Bifidobacterium comprising B. phasiani sp. nov., B. pongonis sp. nov., B. saguinibicoloris sp. nov., B. colobi sp. nov., B. simiiventris sp. nov., B. santillanense sp. nov., B. miconis sp. nov., B. amazonense sp. nov., B. pluvialisilvae sp. nov., and B. miconisargentati sp. nov.</title>
        <authorList>
            <person name="Lugli G.A."/>
            <person name="Calvete-Torre I."/>
            <person name="Alessandri G."/>
            <person name="Milani C."/>
            <person name="Turroni F."/>
            <person name="Laiolo P."/>
            <person name="Ossiprandi M.C."/>
            <person name="Margolles A."/>
            <person name="Ruiz L."/>
            <person name="Ventura M."/>
        </authorList>
    </citation>
    <scope>NUCLEOTIDE SEQUENCE [LARGE SCALE GENOMIC DNA]</scope>
    <source>
        <strain evidence="2 3">MA1</strain>
    </source>
</reference>
<name>A0ABS9VW37_9BIFI</name>
<protein>
    <recommendedName>
        <fullName evidence="4">Lipoprotein</fullName>
    </recommendedName>
</protein>
<dbReference type="Proteomes" id="UP000710815">
    <property type="component" value="Unassembled WGS sequence"/>
</dbReference>
<reference evidence="2 3" key="1">
    <citation type="journal article" date="2021" name="Environ. Microbiol.">
        <title>Genetic insights into the dark matter of the mammalian gut microbiota through targeted genome reconstruction.</title>
        <authorList>
            <person name="Lugli G.A."/>
            <person name="Alessandri G."/>
            <person name="Milani C."/>
            <person name="Viappiani A."/>
            <person name="Fontana F."/>
            <person name="Tarracchini C."/>
            <person name="Mancabelli L."/>
            <person name="Argentini C."/>
            <person name="Ruiz L."/>
            <person name="Margolles A."/>
            <person name="van Sinderen D."/>
            <person name="Turroni F."/>
            <person name="Ventura M."/>
        </authorList>
    </citation>
    <scope>NUCLEOTIDE SEQUENCE [LARGE SCALE GENOMIC DNA]</scope>
    <source>
        <strain evidence="2 3">MA1</strain>
    </source>
</reference>
<feature type="chain" id="PRO_5046939048" description="Lipoprotein" evidence="1">
    <location>
        <begin position="23"/>
        <end position="247"/>
    </location>
</feature>
<gene>
    <name evidence="2" type="ORF">JS533_008405</name>
</gene>
<feature type="signal peptide" evidence="1">
    <location>
        <begin position="1"/>
        <end position="22"/>
    </location>
</feature>
<accession>A0ABS9VW37</accession>
<keyword evidence="3" id="KW-1185">Reference proteome</keyword>
<sequence>MSIVKTRIIGLLVFVLSLSVCCGCGESSSSSDDAAAIAGVKGSVTVDGSAAPSGSQLTYMGYTDTVELNDSYARLLEKDAEWLDSDYIREVAKDGKITADEMNEAERRSISCFSGYGLKVGVDYWFGSDDSGMIEKDNDRYTQDQRSDIDTTCGLDLGYDSIKKIYYNALYNPDNVDLEPYRFQCYQEHDLLDGSYTYSQFEQLVEDGNSPLAGIASLDDGSPTRRQFDQCVADPLHNITDSPVKGK</sequence>
<evidence type="ECO:0008006" key="4">
    <source>
        <dbReference type="Google" id="ProtNLM"/>
    </source>
</evidence>
<evidence type="ECO:0000256" key="1">
    <source>
        <dbReference type="SAM" id="SignalP"/>
    </source>
</evidence>